<dbReference type="InterPro" id="IPR014807">
    <property type="entry name" value="Coa1"/>
</dbReference>
<accession>A0A8H5C3U4</accession>
<evidence type="ECO:0000256" key="1">
    <source>
        <dbReference type="SAM" id="MobiDB-lite"/>
    </source>
</evidence>
<comment type="caution">
    <text evidence="2">The sequence shown here is derived from an EMBL/GenBank/DDBJ whole genome shotgun (WGS) entry which is preliminary data.</text>
</comment>
<reference evidence="2 3" key="1">
    <citation type="journal article" date="2020" name="ISME J.">
        <title>Uncovering the hidden diversity of litter-decomposition mechanisms in mushroom-forming fungi.</title>
        <authorList>
            <person name="Floudas D."/>
            <person name="Bentzer J."/>
            <person name="Ahren D."/>
            <person name="Johansson T."/>
            <person name="Persson P."/>
            <person name="Tunlid A."/>
        </authorList>
    </citation>
    <scope>NUCLEOTIDE SEQUENCE [LARGE SCALE GENOMIC DNA]</scope>
    <source>
        <strain evidence="2 3">CBS 175.51</strain>
    </source>
</reference>
<dbReference type="GO" id="GO:0033617">
    <property type="term" value="P:mitochondrial respiratory chain complex IV assembly"/>
    <property type="evidence" value="ECO:0007669"/>
    <property type="project" value="InterPro"/>
</dbReference>
<dbReference type="AlphaFoldDB" id="A0A8H5C3U4"/>
<keyword evidence="3" id="KW-1185">Reference proteome</keyword>
<gene>
    <name evidence="2" type="ORF">D9611_013789</name>
</gene>
<evidence type="ECO:0000313" key="3">
    <source>
        <dbReference type="Proteomes" id="UP000541558"/>
    </source>
</evidence>
<dbReference type="InterPro" id="IPR042432">
    <property type="entry name" value="Coa1_fungi"/>
</dbReference>
<dbReference type="Pfam" id="PF08695">
    <property type="entry name" value="Coa1"/>
    <property type="match status" value="1"/>
</dbReference>
<dbReference type="PANTHER" id="PTHR28523:SF1">
    <property type="entry name" value="CYTOCHROME C OXIDASE ASSEMBLY FACTOR 1"/>
    <property type="match status" value="1"/>
</dbReference>
<evidence type="ECO:0000313" key="2">
    <source>
        <dbReference type="EMBL" id="KAF5334536.1"/>
    </source>
</evidence>
<dbReference type="OrthoDB" id="2100652at2759"/>
<proteinExistence type="predicted"/>
<name>A0A8H5C3U4_9AGAR</name>
<sequence>MQAYRLQQQILSKTVLRGTARRFYAQTSKPAPPPTLPEPEMFSDTSRPRPYSTRPQRDLPQIKSSWPTVLVSLILAGSGWAIFMKYATNQEKISSSVFRSIMRSLKADPQLHEKLGDAIRPQPEWWLNGDPRILGHISQLQGNIDVSFRIKGSKGAGTIYFTSIRKEKGTPYTVLRFKVICDDGTVIHISDTLSIEH</sequence>
<evidence type="ECO:0008006" key="4">
    <source>
        <dbReference type="Google" id="ProtNLM"/>
    </source>
</evidence>
<organism evidence="2 3">
    <name type="scientific">Ephemerocybe angulata</name>
    <dbReference type="NCBI Taxonomy" id="980116"/>
    <lineage>
        <taxon>Eukaryota</taxon>
        <taxon>Fungi</taxon>
        <taxon>Dikarya</taxon>
        <taxon>Basidiomycota</taxon>
        <taxon>Agaricomycotina</taxon>
        <taxon>Agaricomycetes</taxon>
        <taxon>Agaricomycetidae</taxon>
        <taxon>Agaricales</taxon>
        <taxon>Agaricineae</taxon>
        <taxon>Psathyrellaceae</taxon>
        <taxon>Ephemerocybe</taxon>
    </lineage>
</organism>
<dbReference type="Proteomes" id="UP000541558">
    <property type="component" value="Unassembled WGS sequence"/>
</dbReference>
<dbReference type="PANTHER" id="PTHR28523">
    <property type="entry name" value="CYTOCHROME C OXIDASE ASSEMBLY FACTOR 1"/>
    <property type="match status" value="1"/>
</dbReference>
<feature type="region of interest" description="Disordered" evidence="1">
    <location>
        <begin position="24"/>
        <end position="59"/>
    </location>
</feature>
<dbReference type="EMBL" id="JAACJK010000068">
    <property type="protein sequence ID" value="KAF5334536.1"/>
    <property type="molecule type" value="Genomic_DNA"/>
</dbReference>
<protein>
    <recommendedName>
        <fullName evidence="4">DUF1783-domain-containing protein</fullName>
    </recommendedName>
</protein>
<dbReference type="GO" id="GO:0005743">
    <property type="term" value="C:mitochondrial inner membrane"/>
    <property type="evidence" value="ECO:0007669"/>
    <property type="project" value="TreeGrafter"/>
</dbReference>